<keyword evidence="10" id="KW-1185">Reference proteome</keyword>
<dbReference type="RefSeq" id="WP_307325695.1">
    <property type="nucleotide sequence ID" value="NZ_JAUSUG010000008.1"/>
</dbReference>
<dbReference type="InterPro" id="IPR002933">
    <property type="entry name" value="Peptidase_M20"/>
</dbReference>
<reference evidence="9 10" key="1">
    <citation type="submission" date="2023-07" db="EMBL/GenBank/DDBJ databases">
        <title>Genomic Encyclopedia of Type Strains, Phase IV (KMG-IV): sequencing the most valuable type-strain genomes for metagenomic binning, comparative biology and taxonomic classification.</title>
        <authorList>
            <person name="Goeker M."/>
        </authorList>
    </citation>
    <scope>NUCLEOTIDE SEQUENCE [LARGE SCALE GENOMIC DNA]</scope>
    <source>
        <strain evidence="9 10">DSM 9768</strain>
    </source>
</reference>
<dbReference type="InterPro" id="IPR050072">
    <property type="entry name" value="Peptidase_M20A"/>
</dbReference>
<dbReference type="PANTHER" id="PTHR43808:SF31">
    <property type="entry name" value="N-ACETYL-L-CITRULLINE DEACETYLASE"/>
    <property type="match status" value="1"/>
</dbReference>
<dbReference type="InterPro" id="IPR036264">
    <property type="entry name" value="Bact_exopeptidase_dim_dom"/>
</dbReference>
<dbReference type="SUPFAM" id="SSF55031">
    <property type="entry name" value="Bacterial exopeptidase dimerisation domain"/>
    <property type="match status" value="1"/>
</dbReference>
<dbReference type="SUPFAM" id="SSF53187">
    <property type="entry name" value="Zn-dependent exopeptidases"/>
    <property type="match status" value="1"/>
</dbReference>
<evidence type="ECO:0000256" key="8">
    <source>
        <dbReference type="ARBA" id="ARBA00023049"/>
    </source>
</evidence>
<keyword evidence="3" id="KW-0645">Protease</keyword>
<evidence type="ECO:0000313" key="9">
    <source>
        <dbReference type="EMBL" id="MDQ0254972.1"/>
    </source>
</evidence>
<evidence type="ECO:0000256" key="6">
    <source>
        <dbReference type="ARBA" id="ARBA00022833"/>
    </source>
</evidence>
<keyword evidence="8" id="KW-0482">Metalloprotease</keyword>
<keyword evidence="4" id="KW-0479">Metal-binding</keyword>
<sequence>MINWMEEVEKRQEKLVEDTQSFLQINSILDEETVQEGAPFGKGIYEAYKWFLHLAEEDGFNTKDVEGYAGHIEWGEGKEIVGVLCHLDVVPEGEGWTSPAFAAEIRDGNIYARGALDDKGPTMAAYYALKIVKELGVPLNKKVRLIVGNDEESQWRCVEHYFKREEMPSIGFAPDADFPIIFAEKGICDLTFTMDMGTKDGIVDEFISGQRLNMVPDKAHVTLTGMSEGDLTKSFKAFLQTNQLDGKIQMENGNGHIQLFGKSAHGMEPDKGVNSGLWLAKFLLDTGLLKEEEKKYFSILAKSFLNDSRGKGIGITYKDEEKGDVTINVGRMKYNKNSGGEIGLNLRYPEGADIEVIYKKINKVFSKGAFKGKVINHETPHVVDKGHPLIRTLSRVYEEQTGERAVPIAIGGGTYARSLEAGVAFGPMFPGQKDVAHEADEFIAIEQLKKITAIYAQAIYELAK</sequence>
<dbReference type="InterPro" id="IPR010964">
    <property type="entry name" value="M20A_pepV-rel"/>
</dbReference>
<comment type="cofactor">
    <cofactor evidence="1">
        <name>Zn(2+)</name>
        <dbReference type="ChEBI" id="CHEBI:29105"/>
    </cofactor>
</comment>
<gene>
    <name evidence="9" type="ORF">J2S74_002354</name>
</gene>
<dbReference type="GO" id="GO:0009014">
    <property type="term" value="F:succinyl-diaminopimelate desuccinylase activity"/>
    <property type="evidence" value="ECO:0007669"/>
    <property type="project" value="UniProtKB-EC"/>
</dbReference>
<name>A0ABT9ZUQ7_9BACI</name>
<dbReference type="NCBIfam" id="NF005591">
    <property type="entry name" value="PRK07318.1"/>
    <property type="match status" value="1"/>
</dbReference>
<evidence type="ECO:0000256" key="5">
    <source>
        <dbReference type="ARBA" id="ARBA00022801"/>
    </source>
</evidence>
<protein>
    <submittedName>
        <fullName evidence="9">Succinyl-diaminopimelate desuccinylase</fullName>
        <ecNumber evidence="9">3.5.1.18</ecNumber>
    </submittedName>
</protein>
<dbReference type="Proteomes" id="UP001230005">
    <property type="component" value="Unassembled WGS sequence"/>
</dbReference>
<evidence type="ECO:0000256" key="7">
    <source>
        <dbReference type="ARBA" id="ARBA00022997"/>
    </source>
</evidence>
<organism evidence="9 10">
    <name type="scientific">Evansella vedderi</name>
    <dbReference type="NCBI Taxonomy" id="38282"/>
    <lineage>
        <taxon>Bacteria</taxon>
        <taxon>Bacillati</taxon>
        <taxon>Bacillota</taxon>
        <taxon>Bacilli</taxon>
        <taxon>Bacillales</taxon>
        <taxon>Bacillaceae</taxon>
        <taxon>Evansella</taxon>
    </lineage>
</organism>
<dbReference type="Pfam" id="PF01546">
    <property type="entry name" value="Peptidase_M20"/>
    <property type="match status" value="1"/>
</dbReference>
<comment type="similarity">
    <text evidence="2">Belongs to the peptidase M20A family.</text>
</comment>
<dbReference type="Gene3D" id="3.40.630.10">
    <property type="entry name" value="Zn peptidases"/>
    <property type="match status" value="1"/>
</dbReference>
<evidence type="ECO:0000256" key="4">
    <source>
        <dbReference type="ARBA" id="ARBA00022723"/>
    </source>
</evidence>
<keyword evidence="7" id="KW-0224">Dipeptidase</keyword>
<dbReference type="Gene3D" id="3.30.70.360">
    <property type="match status" value="2"/>
</dbReference>
<keyword evidence="6" id="KW-0862">Zinc</keyword>
<evidence type="ECO:0000256" key="1">
    <source>
        <dbReference type="ARBA" id="ARBA00001947"/>
    </source>
</evidence>
<dbReference type="EC" id="3.5.1.18" evidence="9"/>
<evidence type="ECO:0000313" key="10">
    <source>
        <dbReference type="Proteomes" id="UP001230005"/>
    </source>
</evidence>
<proteinExistence type="inferred from homology"/>
<evidence type="ECO:0000256" key="3">
    <source>
        <dbReference type="ARBA" id="ARBA00022670"/>
    </source>
</evidence>
<evidence type="ECO:0000256" key="2">
    <source>
        <dbReference type="ARBA" id="ARBA00006247"/>
    </source>
</evidence>
<dbReference type="CDD" id="cd03888">
    <property type="entry name" value="M20_PepV"/>
    <property type="match status" value="1"/>
</dbReference>
<dbReference type="NCBIfam" id="TIGR01887">
    <property type="entry name" value="dipeptidaselike"/>
    <property type="match status" value="1"/>
</dbReference>
<keyword evidence="5 9" id="KW-0378">Hydrolase</keyword>
<dbReference type="PANTHER" id="PTHR43808">
    <property type="entry name" value="ACETYLORNITHINE DEACETYLASE"/>
    <property type="match status" value="1"/>
</dbReference>
<dbReference type="EMBL" id="JAUSUG010000008">
    <property type="protein sequence ID" value="MDQ0254972.1"/>
    <property type="molecule type" value="Genomic_DNA"/>
</dbReference>
<accession>A0ABT9ZUQ7</accession>
<comment type="caution">
    <text evidence="9">The sequence shown here is derived from an EMBL/GenBank/DDBJ whole genome shotgun (WGS) entry which is preliminary data.</text>
</comment>